<evidence type="ECO:0000256" key="2">
    <source>
        <dbReference type="ARBA" id="ARBA00022803"/>
    </source>
</evidence>
<dbReference type="Gene3D" id="1.25.40.10">
    <property type="entry name" value="Tetratricopeptide repeat domain"/>
    <property type="match status" value="2"/>
</dbReference>
<evidence type="ECO:0000256" key="4">
    <source>
        <dbReference type="SAM" id="MobiDB-lite"/>
    </source>
</evidence>
<keyword evidence="2 3" id="KW-0802">TPR repeat</keyword>
<dbReference type="Proteomes" id="UP000604046">
    <property type="component" value="Unassembled WGS sequence"/>
</dbReference>
<dbReference type="PANTHER" id="PTHR45641:SF19">
    <property type="entry name" value="NEPHROCYSTIN-3"/>
    <property type="match status" value="1"/>
</dbReference>
<evidence type="ECO:0000313" key="5">
    <source>
        <dbReference type="EMBL" id="CAE7591494.1"/>
    </source>
</evidence>
<dbReference type="SMART" id="SM00028">
    <property type="entry name" value="TPR"/>
    <property type="match status" value="3"/>
</dbReference>
<reference evidence="5" key="1">
    <citation type="submission" date="2021-02" db="EMBL/GenBank/DDBJ databases">
        <authorList>
            <person name="Dougan E. K."/>
            <person name="Rhodes N."/>
            <person name="Thang M."/>
            <person name="Chan C."/>
        </authorList>
    </citation>
    <scope>NUCLEOTIDE SEQUENCE</scope>
</reference>
<feature type="repeat" description="TPR" evidence="3">
    <location>
        <begin position="340"/>
        <end position="373"/>
    </location>
</feature>
<dbReference type="OrthoDB" id="5986190at2759"/>
<gene>
    <name evidence="5" type="primary">KLCR1</name>
    <name evidence="5" type="ORF">SNAT2548_LOCUS33675</name>
</gene>
<dbReference type="Pfam" id="PF13424">
    <property type="entry name" value="TPR_12"/>
    <property type="match status" value="1"/>
</dbReference>
<organism evidence="5 6">
    <name type="scientific">Symbiodinium natans</name>
    <dbReference type="NCBI Taxonomy" id="878477"/>
    <lineage>
        <taxon>Eukaryota</taxon>
        <taxon>Sar</taxon>
        <taxon>Alveolata</taxon>
        <taxon>Dinophyceae</taxon>
        <taxon>Suessiales</taxon>
        <taxon>Symbiodiniaceae</taxon>
        <taxon>Symbiodinium</taxon>
    </lineage>
</organism>
<keyword evidence="6" id="KW-1185">Reference proteome</keyword>
<keyword evidence="1" id="KW-0677">Repeat</keyword>
<sequence>MAQSAVRWPRFCVLLALGSTCFVQLASNFVFGRSHQQQRSRWRAAPVLAVASTPDVDLDTELGILAPLPHAGLSRYKGASFDAEACGEACEALAAAIGEGNEQQVDGLITALKLMMPPCSGAEQAMGPPRDDFILRPEVLQWSEQDFLGGLEENMRIVQECEAKFARMMASHPEGFRAPEVLAAALDLAVVYLKNYALDKADALYEATKPHCLSRGLPWNVKWFQDCATLRCKQNRQAEAAPMLEEVAKLTPPHEATLRNLGTVYNQLREHDKAKVYFDAAAELVGKRTEQGKLLLDKEDLWNIGLVHKNKKNYEEAAPMLEQALEKWLKEDPEDDVTLAKLYDSVGSCYDEMGRYEDAVDVLQKAKTLYDRSIGTESPLYGSACERLARALVHARQYQEGLDNLIEAFTVIALQDAVHPTPLFELLGIALEEIPITKEIDTAELARLEMPIQAAVRNMHYRGLDQDGNCGVLFERMARALVLCSQAGGNAAAQAAASQRRGTARALLRHAAPLVEAATRDGLADLTHVSMLIETELQALDNQDAAARLAIGPESSPLADAQPRMPSASGDEGDIPKQPKQSQAGEMDQAYQATIPEGTQVTSQATTTTSGATATWRPR</sequence>
<feature type="region of interest" description="Disordered" evidence="4">
    <location>
        <begin position="553"/>
        <end position="619"/>
    </location>
</feature>
<dbReference type="PROSITE" id="PS50005">
    <property type="entry name" value="TPR"/>
    <property type="match status" value="1"/>
</dbReference>
<dbReference type="SUPFAM" id="SSF48452">
    <property type="entry name" value="TPR-like"/>
    <property type="match status" value="2"/>
</dbReference>
<accession>A0A812UPS8</accession>
<name>A0A812UPS8_9DINO</name>
<dbReference type="Pfam" id="PF13181">
    <property type="entry name" value="TPR_8"/>
    <property type="match status" value="1"/>
</dbReference>
<dbReference type="InterPro" id="IPR019734">
    <property type="entry name" value="TPR_rpt"/>
</dbReference>
<dbReference type="InterPro" id="IPR011990">
    <property type="entry name" value="TPR-like_helical_dom_sf"/>
</dbReference>
<proteinExistence type="predicted"/>
<dbReference type="EMBL" id="CAJNDS010002771">
    <property type="protein sequence ID" value="CAE7591494.1"/>
    <property type="molecule type" value="Genomic_DNA"/>
</dbReference>
<evidence type="ECO:0000256" key="3">
    <source>
        <dbReference type="PROSITE-ProRule" id="PRU00339"/>
    </source>
</evidence>
<evidence type="ECO:0000313" key="6">
    <source>
        <dbReference type="Proteomes" id="UP000604046"/>
    </source>
</evidence>
<feature type="compositionally biased region" description="Low complexity" evidence="4">
    <location>
        <begin position="598"/>
        <end position="619"/>
    </location>
</feature>
<comment type="caution">
    <text evidence="5">The sequence shown here is derived from an EMBL/GenBank/DDBJ whole genome shotgun (WGS) entry which is preliminary data.</text>
</comment>
<evidence type="ECO:0000256" key="1">
    <source>
        <dbReference type="ARBA" id="ARBA00022737"/>
    </source>
</evidence>
<dbReference type="PANTHER" id="PTHR45641">
    <property type="entry name" value="TETRATRICOPEPTIDE REPEAT PROTEIN (AFU_ORTHOLOGUE AFUA_6G03870)"/>
    <property type="match status" value="1"/>
</dbReference>
<dbReference type="AlphaFoldDB" id="A0A812UPS8"/>
<protein>
    <submittedName>
        <fullName evidence="5">KLCR1 protein</fullName>
    </submittedName>
</protein>